<comment type="subcellular location">
    <subcellularLocation>
        <location evidence="1">Membrane</location>
        <topology evidence="1">Multi-pass membrane protein</topology>
    </subcellularLocation>
</comment>
<evidence type="ECO:0000256" key="6">
    <source>
        <dbReference type="SAM" id="Phobius"/>
    </source>
</evidence>
<dbReference type="Pfam" id="PF13903">
    <property type="entry name" value="Claudin_2"/>
    <property type="match status" value="1"/>
</dbReference>
<dbReference type="Gene3D" id="1.20.140.150">
    <property type="match status" value="1"/>
</dbReference>
<dbReference type="EMBL" id="HG994585">
    <property type="protein sequence ID" value="CAF2966312.1"/>
    <property type="molecule type" value="Genomic_DNA"/>
</dbReference>
<evidence type="ECO:0000313" key="8">
    <source>
        <dbReference type="Proteomes" id="UP000675881"/>
    </source>
</evidence>
<feature type="region of interest" description="Disordered" evidence="5">
    <location>
        <begin position="488"/>
        <end position="532"/>
    </location>
</feature>
<dbReference type="InterPro" id="IPR004031">
    <property type="entry name" value="PMP22/EMP/MP20/Claudin"/>
</dbReference>
<dbReference type="AlphaFoldDB" id="A0A7R8CY39"/>
<evidence type="ECO:0000256" key="1">
    <source>
        <dbReference type="ARBA" id="ARBA00004141"/>
    </source>
</evidence>
<evidence type="ECO:0000256" key="3">
    <source>
        <dbReference type="ARBA" id="ARBA00022989"/>
    </source>
</evidence>
<dbReference type="GO" id="GO:0051968">
    <property type="term" value="P:positive regulation of synaptic transmission, glutamatergic"/>
    <property type="evidence" value="ECO:0007669"/>
    <property type="project" value="TreeGrafter"/>
</dbReference>
<protein>
    <submittedName>
        <fullName evidence="7">(salmon louse) hypothetical protein</fullName>
    </submittedName>
</protein>
<feature type="region of interest" description="Disordered" evidence="5">
    <location>
        <begin position="562"/>
        <end position="584"/>
    </location>
</feature>
<dbReference type="GO" id="GO:0098839">
    <property type="term" value="C:postsynaptic density membrane"/>
    <property type="evidence" value="ECO:0007669"/>
    <property type="project" value="TreeGrafter"/>
</dbReference>
<feature type="compositionally biased region" description="Basic and acidic residues" evidence="5">
    <location>
        <begin position="500"/>
        <end position="516"/>
    </location>
</feature>
<feature type="compositionally biased region" description="Basic residues" evidence="5">
    <location>
        <begin position="60"/>
        <end position="73"/>
    </location>
</feature>
<evidence type="ECO:0000313" key="7">
    <source>
        <dbReference type="EMBL" id="CAF2966312.1"/>
    </source>
</evidence>
<feature type="compositionally biased region" description="Basic and acidic residues" evidence="5">
    <location>
        <begin position="623"/>
        <end position="638"/>
    </location>
</feature>
<gene>
    <name evidence="7" type="ORF">LSAA_12265</name>
</gene>
<dbReference type="GO" id="GO:0098943">
    <property type="term" value="P:neurotransmitter receptor transport, postsynaptic endosome to lysosome"/>
    <property type="evidence" value="ECO:0007669"/>
    <property type="project" value="TreeGrafter"/>
</dbReference>
<dbReference type="GO" id="GO:0099590">
    <property type="term" value="P:neurotransmitter receptor internalization"/>
    <property type="evidence" value="ECO:0007669"/>
    <property type="project" value="TreeGrafter"/>
</dbReference>
<accession>A0A7R8CY39</accession>
<dbReference type="InterPro" id="IPR051072">
    <property type="entry name" value="CACNG_subunit"/>
</dbReference>
<evidence type="ECO:0000256" key="2">
    <source>
        <dbReference type="ARBA" id="ARBA00022692"/>
    </source>
</evidence>
<dbReference type="Proteomes" id="UP000675881">
    <property type="component" value="Chromosome 6"/>
</dbReference>
<feature type="transmembrane region" description="Helical" evidence="6">
    <location>
        <begin position="269"/>
        <end position="289"/>
    </location>
</feature>
<feature type="transmembrane region" description="Helical" evidence="6">
    <location>
        <begin position="125"/>
        <end position="147"/>
    </location>
</feature>
<dbReference type="PANTHER" id="PTHR12107">
    <property type="entry name" value="VOLTAGE-DEPENDENT CALCIUM CHANNEL GAMMA SUBUNIT"/>
    <property type="match status" value="1"/>
</dbReference>
<name>A0A7R8CY39_LEPSM</name>
<feature type="region of interest" description="Disordered" evidence="5">
    <location>
        <begin position="598"/>
        <end position="655"/>
    </location>
</feature>
<feature type="region of interest" description="Disordered" evidence="5">
    <location>
        <begin position="390"/>
        <end position="417"/>
    </location>
</feature>
<feature type="region of interest" description="Disordered" evidence="5">
    <location>
        <begin position="37"/>
        <end position="111"/>
    </location>
</feature>
<keyword evidence="2 6" id="KW-0812">Transmembrane</keyword>
<evidence type="ECO:0000256" key="4">
    <source>
        <dbReference type="ARBA" id="ARBA00023136"/>
    </source>
</evidence>
<dbReference type="GO" id="GO:0032281">
    <property type="term" value="C:AMPA glutamate receptor complex"/>
    <property type="evidence" value="ECO:0007669"/>
    <property type="project" value="TreeGrafter"/>
</dbReference>
<feature type="compositionally biased region" description="Low complexity" evidence="5">
    <location>
        <begin position="81"/>
        <end position="92"/>
    </location>
</feature>
<dbReference type="GO" id="GO:0005245">
    <property type="term" value="F:voltage-gated calcium channel activity"/>
    <property type="evidence" value="ECO:0007669"/>
    <property type="project" value="TreeGrafter"/>
</dbReference>
<proteinExistence type="predicted"/>
<dbReference type="GO" id="GO:0019226">
    <property type="term" value="P:transmission of nerve impulse"/>
    <property type="evidence" value="ECO:0007669"/>
    <property type="project" value="TreeGrafter"/>
</dbReference>
<feature type="transmembrane region" description="Helical" evidence="6">
    <location>
        <begin position="326"/>
        <end position="349"/>
    </location>
</feature>
<dbReference type="GO" id="GO:0098970">
    <property type="term" value="P:postsynaptic neurotransmitter receptor diffusion trapping"/>
    <property type="evidence" value="ECO:0007669"/>
    <property type="project" value="TreeGrafter"/>
</dbReference>
<dbReference type="OrthoDB" id="5917530at2759"/>
<feature type="compositionally biased region" description="Basic residues" evidence="5">
    <location>
        <begin position="93"/>
        <end position="104"/>
    </location>
</feature>
<dbReference type="PANTHER" id="PTHR12107:SF0">
    <property type="entry name" value="STARGAZIN (MAMMALIAN CALCIUM CHANNEL) HOMOLOG"/>
    <property type="match status" value="1"/>
</dbReference>
<evidence type="ECO:0000256" key="5">
    <source>
        <dbReference type="SAM" id="MobiDB-lite"/>
    </source>
</evidence>
<organism evidence="7 8">
    <name type="scientific">Lepeophtheirus salmonis</name>
    <name type="common">Salmon louse</name>
    <name type="synonym">Caligus salmonis</name>
    <dbReference type="NCBI Taxonomy" id="72036"/>
    <lineage>
        <taxon>Eukaryota</taxon>
        <taxon>Metazoa</taxon>
        <taxon>Ecdysozoa</taxon>
        <taxon>Arthropoda</taxon>
        <taxon>Crustacea</taxon>
        <taxon>Multicrustacea</taxon>
        <taxon>Hexanauplia</taxon>
        <taxon>Copepoda</taxon>
        <taxon>Siphonostomatoida</taxon>
        <taxon>Caligidae</taxon>
        <taxon>Lepeophtheirus</taxon>
    </lineage>
</organism>
<sequence length="655" mass="72776">MRSSFLLISVSAMSKILYEFTKSVCLLHEQPLRPPAYPPHPVVPSTSASNLPGAPSSSSSHHHSHHHSQQHHHRSDEYRRPSGTSSYSSSSVTHHHHHHHRSQRRNSDPKSFKKCGHFVERTSCGAVIVGLISMICIICAILTDHWVQTTEPISSPFKEEQRSNVMNIDFDVGLWRVCPTVQWTPDTAEKAKEKPQIYCSDVGYKRLWNNVDWKELGLWGPVESTTTVISRMRLSTVFILFSAVIIVVSTFSVLLGHCFKGKKMLIASGLYAFGGLILGSGLFTFVCFLTDEFGIRNSNNIGSGESFSSSNGDLNRKGVHYKYGKSFIQAIFAFLSAEIAAVLSIHAFLNRFESEEEFIKMIPGMERRIREHSSTYFTNTTDTANVTISGSDHGDQLSKNGTSQPSFVHRPPNSKASEESLYGLQMPDPVSVVIASETSNHHHLQLHQQQQLPQIAESHILSDIAVCPPPPPARTLSTNVMISSAPLSSKMMDNGESDSDDHVSPPRKREKEDNHNESMIPSPPPKPIRSGNCMTLPRLDLYHHRLPLDRELQQIPIKTAQIKKGSRLSSYSSKEDGDGAESPRMSESALAMTTMPRNLNHNINNSKKKSSKKSPYNTPFISCEREEGGSHFKTRGEAEASSSSITCDKSLAAEE</sequence>
<reference evidence="7" key="1">
    <citation type="submission" date="2021-02" db="EMBL/GenBank/DDBJ databases">
        <authorList>
            <person name="Bekaert M."/>
        </authorList>
    </citation>
    <scope>NUCLEOTIDE SEQUENCE</scope>
    <source>
        <strain evidence="7">IoA-00</strain>
    </source>
</reference>
<keyword evidence="3 6" id="KW-1133">Transmembrane helix</keyword>
<keyword evidence="4 6" id="KW-0472">Membrane</keyword>
<dbReference type="GO" id="GO:0016247">
    <property type="term" value="F:channel regulator activity"/>
    <property type="evidence" value="ECO:0007669"/>
    <property type="project" value="TreeGrafter"/>
</dbReference>
<feature type="compositionally biased region" description="Polar residues" evidence="5">
    <location>
        <begin position="397"/>
        <end position="406"/>
    </location>
</feature>
<keyword evidence="8" id="KW-1185">Reference proteome</keyword>
<feature type="transmembrane region" description="Helical" evidence="6">
    <location>
        <begin position="237"/>
        <end position="257"/>
    </location>
</feature>